<evidence type="ECO:0000259" key="2">
    <source>
        <dbReference type="PROSITE" id="PS50994"/>
    </source>
</evidence>
<protein>
    <recommendedName>
        <fullName evidence="2">Integrase catalytic domain-containing protein</fullName>
    </recommendedName>
</protein>
<evidence type="ECO:0000313" key="3">
    <source>
        <dbReference type="EMBL" id="MBW0480085.1"/>
    </source>
</evidence>
<keyword evidence="4" id="KW-1185">Reference proteome</keyword>
<reference evidence="3" key="1">
    <citation type="submission" date="2021-03" db="EMBL/GenBank/DDBJ databases">
        <title>Draft genome sequence of rust myrtle Austropuccinia psidii MF-1, a brazilian biotype.</title>
        <authorList>
            <person name="Quecine M.C."/>
            <person name="Pachon D.M.R."/>
            <person name="Bonatelli M.L."/>
            <person name="Correr F.H."/>
            <person name="Franceschini L.M."/>
            <person name="Leite T.F."/>
            <person name="Margarido G.R.A."/>
            <person name="Almeida C.A."/>
            <person name="Ferrarezi J.A."/>
            <person name="Labate C.A."/>
        </authorList>
    </citation>
    <scope>NUCLEOTIDE SEQUENCE</scope>
    <source>
        <strain evidence="3">MF-1</strain>
    </source>
</reference>
<dbReference type="SUPFAM" id="SSF53098">
    <property type="entry name" value="Ribonuclease H-like"/>
    <property type="match status" value="1"/>
</dbReference>
<dbReference type="InterPro" id="IPR012337">
    <property type="entry name" value="RNaseH-like_sf"/>
</dbReference>
<gene>
    <name evidence="3" type="ORF">O181_019800</name>
</gene>
<keyword evidence="1" id="KW-0694">RNA-binding</keyword>
<dbReference type="GO" id="GO:0005634">
    <property type="term" value="C:nucleus"/>
    <property type="evidence" value="ECO:0007669"/>
    <property type="project" value="UniProtKB-ARBA"/>
</dbReference>
<dbReference type="InterPro" id="IPR041588">
    <property type="entry name" value="Integrase_H2C2"/>
</dbReference>
<dbReference type="Gene3D" id="3.30.420.10">
    <property type="entry name" value="Ribonuclease H-like superfamily/Ribonuclease H"/>
    <property type="match status" value="1"/>
</dbReference>
<dbReference type="AlphaFoldDB" id="A0A9Q3GVG3"/>
<dbReference type="Proteomes" id="UP000765509">
    <property type="component" value="Unassembled WGS sequence"/>
</dbReference>
<organism evidence="3 4">
    <name type="scientific">Austropuccinia psidii MF-1</name>
    <dbReference type="NCBI Taxonomy" id="1389203"/>
    <lineage>
        <taxon>Eukaryota</taxon>
        <taxon>Fungi</taxon>
        <taxon>Dikarya</taxon>
        <taxon>Basidiomycota</taxon>
        <taxon>Pucciniomycotina</taxon>
        <taxon>Pucciniomycetes</taxon>
        <taxon>Pucciniales</taxon>
        <taxon>Sphaerophragmiaceae</taxon>
        <taxon>Austropuccinia</taxon>
    </lineage>
</organism>
<evidence type="ECO:0000256" key="1">
    <source>
        <dbReference type="ARBA" id="ARBA00022884"/>
    </source>
</evidence>
<feature type="domain" description="Integrase catalytic" evidence="2">
    <location>
        <begin position="76"/>
        <end position="246"/>
    </location>
</feature>
<dbReference type="EMBL" id="AVOT02005831">
    <property type="protein sequence ID" value="MBW0480085.1"/>
    <property type="molecule type" value="Genomic_DNA"/>
</dbReference>
<comment type="caution">
    <text evidence="3">The sequence shown here is derived from an EMBL/GenBank/DDBJ whole genome shotgun (WGS) entry which is preliminary data.</text>
</comment>
<dbReference type="Gene3D" id="1.10.340.70">
    <property type="match status" value="1"/>
</dbReference>
<dbReference type="GO" id="GO:0003723">
    <property type="term" value="F:RNA binding"/>
    <property type="evidence" value="ECO:0007669"/>
    <property type="project" value="UniProtKB-KW"/>
</dbReference>
<dbReference type="PROSITE" id="PS50994">
    <property type="entry name" value="INTEGRASE"/>
    <property type="match status" value="1"/>
</dbReference>
<dbReference type="InterPro" id="IPR050951">
    <property type="entry name" value="Retrovirus_Pol_polyprotein"/>
</dbReference>
<dbReference type="InterPro" id="IPR001584">
    <property type="entry name" value="Integrase_cat-core"/>
</dbReference>
<dbReference type="OrthoDB" id="5592268at2759"/>
<evidence type="ECO:0000313" key="4">
    <source>
        <dbReference type="Proteomes" id="UP000765509"/>
    </source>
</evidence>
<sequence length="368" mass="42278">MVLCSRMLINTILLECHPNIYSGHLSGDRTMQRIKTCAWWPYWRKDVIEYCHSCDRCQKANKATGKRFVLMIHIEEPSTPWEVVHRDWVTSLPPSGDKSYNACLVIVEKYSKTPIFLPCHKDYRAMDTSLLIWNRVISNISLFKNMISDRDPKFTSALWTNLNRLLGTKLSFSPEYHPQSDGIAERMIQTLEDMIRRFCAYGLDFKDSDGFTHDWCTPIPALESAYKTSIHASTGKTPAMLEKGWNPQFTVDILKKELVYIHPTASSFNLLLDKVRNNSKQSMNDAFEYSKQKWDKSHKTPEFKVGDLILLSTLKLNNIKGTKKLKDSFEGPFIIKALHGTNAIQVEPSGELENKHSTFPVSLVKHNT</sequence>
<dbReference type="GO" id="GO:0015074">
    <property type="term" value="P:DNA integration"/>
    <property type="evidence" value="ECO:0007669"/>
    <property type="project" value="InterPro"/>
</dbReference>
<proteinExistence type="predicted"/>
<dbReference type="PANTHER" id="PTHR37984:SF5">
    <property type="entry name" value="PROTEIN NYNRIN-LIKE"/>
    <property type="match status" value="1"/>
</dbReference>
<dbReference type="InterPro" id="IPR036397">
    <property type="entry name" value="RNaseH_sf"/>
</dbReference>
<dbReference type="PANTHER" id="PTHR37984">
    <property type="entry name" value="PROTEIN CBG26694"/>
    <property type="match status" value="1"/>
</dbReference>
<dbReference type="Pfam" id="PF17921">
    <property type="entry name" value="Integrase_H2C2"/>
    <property type="match status" value="1"/>
</dbReference>
<accession>A0A9Q3GVG3</accession>
<name>A0A9Q3GVG3_9BASI</name>